<comment type="caution">
    <text evidence="3">The sequence shown here is derived from an EMBL/GenBank/DDBJ whole genome shotgun (WGS) entry which is preliminary data.</text>
</comment>
<dbReference type="AlphaFoldDB" id="A0AAN7Y9F2"/>
<reference evidence="3 4" key="2">
    <citation type="journal article" date="2023" name="Mol. Biol. Evol.">
        <title>Genomics of Secondarily Temperate Adaptation in the Only Non-Antarctic Icefish.</title>
        <authorList>
            <person name="Rivera-Colon A.G."/>
            <person name="Rayamajhi N."/>
            <person name="Minhas B.F."/>
            <person name="Madrigal G."/>
            <person name="Bilyk K.T."/>
            <person name="Yoon V."/>
            <person name="Hune M."/>
            <person name="Gregory S."/>
            <person name="Cheng C.H.C."/>
            <person name="Catchen J.M."/>
        </authorList>
    </citation>
    <scope>NUCLEOTIDE SEQUENCE [LARGE SCALE GENOMIC DNA]</scope>
    <source>
        <strain evidence="3">JMC-PN-2008</strain>
    </source>
</reference>
<evidence type="ECO:0000256" key="1">
    <source>
        <dbReference type="SAM" id="MobiDB-lite"/>
    </source>
</evidence>
<keyword evidence="4" id="KW-1185">Reference proteome</keyword>
<feature type="compositionally biased region" description="Basic residues" evidence="1">
    <location>
        <begin position="113"/>
        <end position="126"/>
    </location>
</feature>
<sequence>MLTRNVLLVSVFILMAEGDMDSNDVGIQTMLTDRDSSSDEVPTAPAANHVTAPEDGKRDSEEGEKKKFRSAKPQSPAPPPQIPAHVIISPAQPSPAHSLEPIMPQPKAAVRNRTSKRRSRTSRRQI</sequence>
<name>A0AAN7Y9F2_ELEMC</name>
<reference evidence="3 4" key="1">
    <citation type="journal article" date="2023" name="Genes (Basel)">
        <title>Chromosome-Level Genome Assembly and Circadian Gene Repertoire of the Patagonia Blennie Eleginops maclovinus-The Closest Ancestral Proxy of Antarctic Cryonotothenioids.</title>
        <authorList>
            <person name="Cheng C.C."/>
            <person name="Rivera-Colon A.G."/>
            <person name="Minhas B.F."/>
            <person name="Wilson L."/>
            <person name="Rayamajhi N."/>
            <person name="Vargas-Chacoff L."/>
            <person name="Catchen J.M."/>
        </authorList>
    </citation>
    <scope>NUCLEOTIDE SEQUENCE [LARGE SCALE GENOMIC DNA]</scope>
    <source>
        <strain evidence="3">JMC-PN-2008</strain>
    </source>
</reference>
<evidence type="ECO:0000313" key="3">
    <source>
        <dbReference type="EMBL" id="KAK5873439.1"/>
    </source>
</evidence>
<feature type="signal peptide" evidence="2">
    <location>
        <begin position="1"/>
        <end position="18"/>
    </location>
</feature>
<dbReference type="Proteomes" id="UP001346869">
    <property type="component" value="Unassembled WGS sequence"/>
</dbReference>
<evidence type="ECO:0000313" key="4">
    <source>
        <dbReference type="Proteomes" id="UP001346869"/>
    </source>
</evidence>
<feature type="chain" id="PRO_5042997766" evidence="2">
    <location>
        <begin position="19"/>
        <end position="126"/>
    </location>
</feature>
<protein>
    <submittedName>
        <fullName evidence="3">Uncharacterized protein</fullName>
    </submittedName>
</protein>
<dbReference type="EMBL" id="JAUZQC010000003">
    <property type="protein sequence ID" value="KAK5873439.1"/>
    <property type="molecule type" value="Genomic_DNA"/>
</dbReference>
<evidence type="ECO:0000256" key="2">
    <source>
        <dbReference type="SAM" id="SignalP"/>
    </source>
</evidence>
<organism evidence="3 4">
    <name type="scientific">Eleginops maclovinus</name>
    <name type="common">Patagonian blennie</name>
    <name type="synonym">Eleginus maclovinus</name>
    <dbReference type="NCBI Taxonomy" id="56733"/>
    <lineage>
        <taxon>Eukaryota</taxon>
        <taxon>Metazoa</taxon>
        <taxon>Chordata</taxon>
        <taxon>Craniata</taxon>
        <taxon>Vertebrata</taxon>
        <taxon>Euteleostomi</taxon>
        <taxon>Actinopterygii</taxon>
        <taxon>Neopterygii</taxon>
        <taxon>Teleostei</taxon>
        <taxon>Neoteleostei</taxon>
        <taxon>Acanthomorphata</taxon>
        <taxon>Eupercaria</taxon>
        <taxon>Perciformes</taxon>
        <taxon>Notothenioidei</taxon>
        <taxon>Eleginopidae</taxon>
        <taxon>Eleginops</taxon>
    </lineage>
</organism>
<feature type="region of interest" description="Disordered" evidence="1">
    <location>
        <begin position="22"/>
        <end position="126"/>
    </location>
</feature>
<gene>
    <name evidence="3" type="ORF">PBY51_018479</name>
</gene>
<keyword evidence="2" id="KW-0732">Signal</keyword>
<feature type="compositionally biased region" description="Basic and acidic residues" evidence="1">
    <location>
        <begin position="52"/>
        <end position="65"/>
    </location>
</feature>
<proteinExistence type="predicted"/>
<accession>A0AAN7Y9F2</accession>